<feature type="compositionally biased region" description="Low complexity" evidence="2">
    <location>
        <begin position="166"/>
        <end position="180"/>
    </location>
</feature>
<proteinExistence type="predicted"/>
<feature type="compositionally biased region" description="Polar residues" evidence="2">
    <location>
        <begin position="47"/>
        <end position="137"/>
    </location>
</feature>
<feature type="region of interest" description="Disordered" evidence="2">
    <location>
        <begin position="166"/>
        <end position="185"/>
    </location>
</feature>
<feature type="coiled-coil region" evidence="1">
    <location>
        <begin position="358"/>
        <end position="388"/>
    </location>
</feature>
<dbReference type="Proteomes" id="UP000799776">
    <property type="component" value="Unassembled WGS sequence"/>
</dbReference>
<dbReference type="AlphaFoldDB" id="A0A9P4HWC7"/>
<evidence type="ECO:0000313" key="4">
    <source>
        <dbReference type="Proteomes" id="UP000799776"/>
    </source>
</evidence>
<evidence type="ECO:0000313" key="3">
    <source>
        <dbReference type="EMBL" id="KAF2086826.1"/>
    </source>
</evidence>
<evidence type="ECO:0000256" key="1">
    <source>
        <dbReference type="SAM" id="Coils"/>
    </source>
</evidence>
<accession>A0A9P4HWC7</accession>
<feature type="coiled-coil region" evidence="1">
    <location>
        <begin position="605"/>
        <end position="632"/>
    </location>
</feature>
<keyword evidence="4" id="KW-1185">Reference proteome</keyword>
<dbReference type="EMBL" id="ML978722">
    <property type="protein sequence ID" value="KAF2086826.1"/>
    <property type="molecule type" value="Genomic_DNA"/>
</dbReference>
<comment type="caution">
    <text evidence="3">The sequence shown here is derived from an EMBL/GenBank/DDBJ whole genome shotgun (WGS) entry which is preliminary data.</text>
</comment>
<protein>
    <submittedName>
        <fullName evidence="3">Uncharacterized protein</fullName>
    </submittedName>
</protein>
<gene>
    <name evidence="3" type="ORF">K490DRAFT_57308</name>
</gene>
<sequence length="780" mass="88421">MASFVIGWGVILTVDYLRGFLSDDRATHLANLTVTDEDRRSYETSDPPETSGSQKTADSQVTPSPQETTHAQRTNDLDNPSDSYKTSGPQGTSGTHKTSLQSASPVTFSAPTQRHNATVTTGESHQNDSSNESKTIHQQSDFILQSPPSAARKISSSGSDIELAISSKASPSTSDTSASDNKSKEVKGSGWIMIGDFIEHNEEFVGYSKEWHEGKLKEIQEDHEDQIDELKASHEQELETFAVTAWNERLQLLRNNAVLNDRLNKCKDTLNEQSGAVTERDNAIQNHERAASEQGRLLVQRDREIAKLRLDMDALKDQITLQEPSAPTHPQDWQRMAAQHRSAQRTNMVLDDFGASHMARITQLTQQLEAQANRTKEAEEVVTDLRKDIDRAPWRNDQLLRYNAKQKSALDAADQREAQLGGRINRAESRIRQLRAHVNNLEAQQPNYTSSAQLLAAIERLHAYCRRHLHTLEVKDGKDAVKEFADWHKEILESVAGKTKETDELKNVNDCLVKSAEDAGEKIRILENKNTTLENQNQALDRLKNEKETALLNEEMKSGTLEEQVENLRLDASMKKGLENLVKLLRSLLMHDWTEAVPAEWRNNIVYMREEVERVTDENEQLKQRLVPLETNYDAYAQKKRMYEVEERAFSNVWGRYAIEFNARVDLNNLCNSLRRRLGEPEVALIVGGDDNAPLMPNMFARRYSDPDQYDLTLEARDGKYYEPREFEGLQDGNDLIVWGALEKNEDGAYVKGHNSWWLGDGNPSIPVGPSKDHYHVSRE</sequence>
<name>A0A9P4HWC7_9PEZI</name>
<keyword evidence="1" id="KW-0175">Coiled coil</keyword>
<organism evidence="3 4">
    <name type="scientific">Saccharata proteae CBS 121410</name>
    <dbReference type="NCBI Taxonomy" id="1314787"/>
    <lineage>
        <taxon>Eukaryota</taxon>
        <taxon>Fungi</taxon>
        <taxon>Dikarya</taxon>
        <taxon>Ascomycota</taxon>
        <taxon>Pezizomycotina</taxon>
        <taxon>Dothideomycetes</taxon>
        <taxon>Dothideomycetes incertae sedis</taxon>
        <taxon>Botryosphaeriales</taxon>
        <taxon>Saccharataceae</taxon>
        <taxon>Saccharata</taxon>
    </lineage>
</organism>
<reference evidence="3" key="1">
    <citation type="journal article" date="2020" name="Stud. Mycol.">
        <title>101 Dothideomycetes genomes: a test case for predicting lifestyles and emergence of pathogens.</title>
        <authorList>
            <person name="Haridas S."/>
            <person name="Albert R."/>
            <person name="Binder M."/>
            <person name="Bloem J."/>
            <person name="Labutti K."/>
            <person name="Salamov A."/>
            <person name="Andreopoulos B."/>
            <person name="Baker S."/>
            <person name="Barry K."/>
            <person name="Bills G."/>
            <person name="Bluhm B."/>
            <person name="Cannon C."/>
            <person name="Castanera R."/>
            <person name="Culley D."/>
            <person name="Daum C."/>
            <person name="Ezra D."/>
            <person name="Gonzalez J."/>
            <person name="Henrissat B."/>
            <person name="Kuo A."/>
            <person name="Liang C."/>
            <person name="Lipzen A."/>
            <person name="Lutzoni F."/>
            <person name="Magnuson J."/>
            <person name="Mondo S."/>
            <person name="Nolan M."/>
            <person name="Ohm R."/>
            <person name="Pangilinan J."/>
            <person name="Park H.-J."/>
            <person name="Ramirez L."/>
            <person name="Alfaro M."/>
            <person name="Sun H."/>
            <person name="Tritt A."/>
            <person name="Yoshinaga Y."/>
            <person name="Zwiers L.-H."/>
            <person name="Turgeon B."/>
            <person name="Goodwin S."/>
            <person name="Spatafora J."/>
            <person name="Crous P."/>
            <person name="Grigoriev I."/>
        </authorList>
    </citation>
    <scope>NUCLEOTIDE SEQUENCE</scope>
    <source>
        <strain evidence="3">CBS 121410</strain>
    </source>
</reference>
<feature type="coiled-coil region" evidence="1">
    <location>
        <begin position="516"/>
        <end position="553"/>
    </location>
</feature>
<evidence type="ECO:0000256" key="2">
    <source>
        <dbReference type="SAM" id="MobiDB-lite"/>
    </source>
</evidence>
<feature type="region of interest" description="Disordered" evidence="2">
    <location>
        <begin position="37"/>
        <end position="137"/>
    </location>
</feature>